<feature type="domain" description="MgtC/SapB/SrpB/YhiD N-terminal" evidence="8">
    <location>
        <begin position="21"/>
        <end position="148"/>
    </location>
</feature>
<comment type="similarity">
    <text evidence="2">Belongs to the MgtC/SapB family.</text>
</comment>
<dbReference type="Proteomes" id="UP000661435">
    <property type="component" value="Unassembled WGS sequence"/>
</dbReference>
<reference evidence="9" key="1">
    <citation type="submission" date="2020-08" db="EMBL/GenBank/DDBJ databases">
        <title>Genome public.</title>
        <authorList>
            <person name="Liu C."/>
            <person name="Sun Q."/>
        </authorList>
    </citation>
    <scope>NUCLEOTIDE SEQUENCE</scope>
    <source>
        <strain evidence="9">NSJ-51</strain>
    </source>
</reference>
<keyword evidence="4 7" id="KW-0812">Transmembrane</keyword>
<evidence type="ECO:0000256" key="6">
    <source>
        <dbReference type="ARBA" id="ARBA00023136"/>
    </source>
</evidence>
<name>A0A8J6J4Y9_9FIRM</name>
<accession>A0A8J6J4Y9</accession>
<evidence type="ECO:0000259" key="8">
    <source>
        <dbReference type="Pfam" id="PF02308"/>
    </source>
</evidence>
<feature type="transmembrane region" description="Helical" evidence="7">
    <location>
        <begin position="129"/>
        <end position="149"/>
    </location>
</feature>
<keyword evidence="6 7" id="KW-0472">Membrane</keyword>
<evidence type="ECO:0000313" key="10">
    <source>
        <dbReference type="Proteomes" id="UP000661435"/>
    </source>
</evidence>
<keyword evidence="5 7" id="KW-1133">Transmembrane helix</keyword>
<dbReference type="GO" id="GO:0005886">
    <property type="term" value="C:plasma membrane"/>
    <property type="evidence" value="ECO:0007669"/>
    <property type="project" value="UniProtKB-SubCell"/>
</dbReference>
<dbReference type="PANTHER" id="PTHR33778">
    <property type="entry name" value="PROTEIN MGTC"/>
    <property type="match status" value="1"/>
</dbReference>
<evidence type="ECO:0000256" key="5">
    <source>
        <dbReference type="ARBA" id="ARBA00022989"/>
    </source>
</evidence>
<dbReference type="Pfam" id="PF02308">
    <property type="entry name" value="MgtC"/>
    <property type="match status" value="1"/>
</dbReference>
<dbReference type="InterPro" id="IPR003416">
    <property type="entry name" value="MgtC/SapB/SrpB/YhiD_fam"/>
</dbReference>
<dbReference type="EMBL" id="JACOPP010000003">
    <property type="protein sequence ID" value="MBC5732706.1"/>
    <property type="molecule type" value="Genomic_DNA"/>
</dbReference>
<dbReference type="AlphaFoldDB" id="A0A8J6J4Y9"/>
<organism evidence="9 10">
    <name type="scientific">Lawsonibacter hominis</name>
    <dbReference type="NCBI Taxonomy" id="2763053"/>
    <lineage>
        <taxon>Bacteria</taxon>
        <taxon>Bacillati</taxon>
        <taxon>Bacillota</taxon>
        <taxon>Clostridia</taxon>
        <taxon>Eubacteriales</taxon>
        <taxon>Oscillospiraceae</taxon>
        <taxon>Lawsonibacter</taxon>
    </lineage>
</organism>
<comment type="caution">
    <text evidence="9">The sequence shown here is derived from an EMBL/GenBank/DDBJ whole genome shotgun (WGS) entry which is preliminary data.</text>
</comment>
<sequence length="232" mass="25068">MLYFLDTLRGLSIVSIFFRFLLATACGAVIGYERGKRKHAAGLRTHIVVCIGAASVMMLSQFLSVYSDSSTDPSRLGAQVISGIGFLGAGSIIITGHHRGQHIKGLTTAAGLWASACMGLVVGSGFYEAAVIMCAFLFAVIATLNHLDAKYLKDSTVMRFYIEYTTETPFSTILATLREYEWHLSNLEYTGGNNAPINGAIIDVQRSGRDSDRNALLSALRVTNGILFVEDA</sequence>
<evidence type="ECO:0000256" key="1">
    <source>
        <dbReference type="ARBA" id="ARBA00004651"/>
    </source>
</evidence>
<evidence type="ECO:0000256" key="2">
    <source>
        <dbReference type="ARBA" id="ARBA00009298"/>
    </source>
</evidence>
<comment type="subcellular location">
    <subcellularLocation>
        <location evidence="1">Cell membrane</location>
        <topology evidence="1">Multi-pass membrane protein</topology>
    </subcellularLocation>
</comment>
<feature type="transmembrane region" description="Helical" evidence="7">
    <location>
        <begin position="12"/>
        <end position="31"/>
    </location>
</feature>
<keyword evidence="10" id="KW-1185">Reference proteome</keyword>
<evidence type="ECO:0000256" key="3">
    <source>
        <dbReference type="ARBA" id="ARBA00022475"/>
    </source>
</evidence>
<feature type="transmembrane region" description="Helical" evidence="7">
    <location>
        <begin position="43"/>
        <end position="64"/>
    </location>
</feature>
<evidence type="ECO:0000313" key="9">
    <source>
        <dbReference type="EMBL" id="MBC5732706.1"/>
    </source>
</evidence>
<gene>
    <name evidence="9" type="ORF">H8S57_03050</name>
</gene>
<keyword evidence="3" id="KW-1003">Cell membrane</keyword>
<feature type="transmembrane region" description="Helical" evidence="7">
    <location>
        <begin position="76"/>
        <end position="94"/>
    </location>
</feature>
<dbReference type="PRINTS" id="PR01837">
    <property type="entry name" value="MGTCSAPBPROT"/>
</dbReference>
<dbReference type="PANTHER" id="PTHR33778:SF1">
    <property type="entry name" value="MAGNESIUM TRANSPORTER YHID-RELATED"/>
    <property type="match status" value="1"/>
</dbReference>
<protein>
    <submittedName>
        <fullName evidence="9">MgtC/SapB family protein</fullName>
    </submittedName>
</protein>
<evidence type="ECO:0000256" key="4">
    <source>
        <dbReference type="ARBA" id="ARBA00022692"/>
    </source>
</evidence>
<dbReference type="InterPro" id="IPR049177">
    <property type="entry name" value="MgtC_SapB_SrpB_YhiD_N"/>
</dbReference>
<evidence type="ECO:0000256" key="7">
    <source>
        <dbReference type="SAM" id="Phobius"/>
    </source>
</evidence>
<proteinExistence type="inferred from homology"/>